<dbReference type="GO" id="GO:0005829">
    <property type="term" value="C:cytosol"/>
    <property type="evidence" value="ECO:0007669"/>
    <property type="project" value="TreeGrafter"/>
</dbReference>
<feature type="region of interest" description="Disordered" evidence="2">
    <location>
        <begin position="43"/>
        <end position="68"/>
    </location>
</feature>
<dbReference type="GO" id="GO:0016579">
    <property type="term" value="P:protein deubiquitination"/>
    <property type="evidence" value="ECO:0007669"/>
    <property type="project" value="TreeGrafter"/>
</dbReference>
<comment type="caution">
    <text evidence="3">The sequence shown here is derived from an EMBL/GenBank/DDBJ whole genome shotgun (WGS) entry which is preliminary data.</text>
</comment>
<dbReference type="EMBL" id="JAUTXT010000010">
    <property type="protein sequence ID" value="KAK3676516.1"/>
    <property type="molecule type" value="Genomic_DNA"/>
</dbReference>
<reference evidence="3" key="1">
    <citation type="submission" date="2023-07" db="EMBL/GenBank/DDBJ databases">
        <title>Black Yeasts Isolated from many extreme environments.</title>
        <authorList>
            <person name="Coleine C."/>
            <person name="Stajich J.E."/>
            <person name="Selbmann L."/>
        </authorList>
    </citation>
    <scope>NUCLEOTIDE SEQUENCE</scope>
    <source>
        <strain evidence="3">CCFEE 5485</strain>
    </source>
</reference>
<dbReference type="GO" id="GO:0005634">
    <property type="term" value="C:nucleus"/>
    <property type="evidence" value="ECO:0007669"/>
    <property type="project" value="TreeGrafter"/>
</dbReference>
<evidence type="ECO:0000256" key="2">
    <source>
        <dbReference type="SAM" id="MobiDB-lite"/>
    </source>
</evidence>
<evidence type="ECO:0000256" key="1">
    <source>
        <dbReference type="SAM" id="Coils"/>
    </source>
</evidence>
<feature type="compositionally biased region" description="Basic and acidic residues" evidence="2">
    <location>
        <begin position="133"/>
        <end position="151"/>
    </location>
</feature>
<keyword evidence="4" id="KW-1185">Reference proteome</keyword>
<feature type="compositionally biased region" description="Low complexity" evidence="2">
    <location>
        <begin position="7"/>
        <end position="17"/>
    </location>
</feature>
<name>A0AAE0WRD7_9PEZI</name>
<dbReference type="Pfam" id="PF14555">
    <property type="entry name" value="UBA_4"/>
    <property type="match status" value="1"/>
</dbReference>
<feature type="region of interest" description="Disordered" evidence="2">
    <location>
        <begin position="122"/>
        <end position="216"/>
    </location>
</feature>
<dbReference type="InterPro" id="IPR055335">
    <property type="entry name" value="Ucp6/RUP1"/>
</dbReference>
<evidence type="ECO:0000313" key="3">
    <source>
        <dbReference type="EMBL" id="KAK3676516.1"/>
    </source>
</evidence>
<evidence type="ECO:0000313" key="4">
    <source>
        <dbReference type="Proteomes" id="UP001274830"/>
    </source>
</evidence>
<organism evidence="3 4">
    <name type="scientific">Recurvomyces mirabilis</name>
    <dbReference type="NCBI Taxonomy" id="574656"/>
    <lineage>
        <taxon>Eukaryota</taxon>
        <taxon>Fungi</taxon>
        <taxon>Dikarya</taxon>
        <taxon>Ascomycota</taxon>
        <taxon>Pezizomycotina</taxon>
        <taxon>Dothideomycetes</taxon>
        <taxon>Dothideomycetidae</taxon>
        <taxon>Mycosphaerellales</taxon>
        <taxon>Teratosphaeriaceae</taxon>
        <taxon>Recurvomyces</taxon>
    </lineage>
</organism>
<dbReference type="CDD" id="cd14273">
    <property type="entry name" value="UBA_TAP-C_like"/>
    <property type="match status" value="1"/>
</dbReference>
<feature type="compositionally biased region" description="Acidic residues" evidence="2">
    <location>
        <begin position="828"/>
        <end position="837"/>
    </location>
</feature>
<feature type="compositionally biased region" description="Polar residues" evidence="2">
    <location>
        <begin position="191"/>
        <end position="200"/>
    </location>
</feature>
<feature type="compositionally biased region" description="Polar residues" evidence="2">
    <location>
        <begin position="165"/>
        <end position="175"/>
    </location>
</feature>
<dbReference type="AlphaFoldDB" id="A0AAE0WRD7"/>
<keyword evidence="1" id="KW-0175">Coiled coil</keyword>
<dbReference type="InterPro" id="IPR003903">
    <property type="entry name" value="UIM_dom"/>
</dbReference>
<dbReference type="PANTHER" id="PTHR39597:SF1">
    <property type="entry name" value="UBA DOMAIN-CONTAINING PROTEIN RUP1"/>
    <property type="match status" value="1"/>
</dbReference>
<gene>
    <name evidence="3" type="ORF">LTR78_003792</name>
</gene>
<proteinExistence type="predicted"/>
<sequence>MSPVATNNSNSNSSKNGPNKRKSQKLVTYGRSKRLRQVAADMFAPSNEHTNWDQTPPTVPPRPPRSQKEATMALTNVLPADIQTVVEFTGCSRDDAERYLRVKRNDIQQAVGAIFDGEDISKEEAGMTWDESAWGKDREGDTRDNTGDQHLHPLGTATAPPSRAPSRNSMRPTNQQDEDAQLQEALAMSKQDPSFQQQESGRIGQDGKESQFGPATRAQYDESSWGLIRTTHPREVVPDVPIEQCKHEPGQPRFLKHMSPDGDYLPNLLTICHGIAKVREVMLMRERVQASYGEDGEWWKGHAIAMPRIVHTESGQPVNVDAENTDTFLGELQRLMTFLDCSERTYATVLSLTDTQLLKEVTSDRTRPHTLTGSFLEAWNSAARVLPDSDEKTKMLELFRTKLSSNNHQGYANMIDLSPVLMTDEKADLGELLDGYFWGTDGNASLGKGEIAGDPADVLVLRLKNKALQAQKLAVDITPEIHMDKYLQTNSSATAELRSNMAEGRSRIKKIEAIEKKLTLWKHPKQDKQIDPRLLLKHSQGVFSGENKVDADAGGLPNGVAVDIDLPPHYEDIARKLEETISSIDKKLETLALEREKTRKAIADMSRNPLPSLPGQLKHRYTLRGVATKANISYILLPKEEEDEDLLMDERQDDDSTPEGMQWWRIAYEVNAAGTEGQISMNKTPDYDVIRAAELEHDSALLVYANDRANDIEQVDPSLPQPLLDFVNRDNALFRSDLQDAVRFTQPPAYHIEGGMDDVRPSIERSLPHNISSDSLQALDGNPDDHELDPPGYDQDGFMAHPGFGLGPGHKGDDFDPPVDEIRLAGGDDQEEEEGDAVESREMEMMDSYKSLVPSVSGGGPDGTGNDRDVPMEGAESQQAR</sequence>
<protein>
    <submittedName>
        <fullName evidence="3">Uncharacterized protein</fullName>
    </submittedName>
</protein>
<feature type="region of interest" description="Disordered" evidence="2">
    <location>
        <begin position="773"/>
        <end position="792"/>
    </location>
</feature>
<dbReference type="PANTHER" id="PTHR39597">
    <property type="entry name" value="UBA DOMAIN-CONTAINING PROTEIN RUP1"/>
    <property type="match status" value="1"/>
</dbReference>
<dbReference type="Proteomes" id="UP001274830">
    <property type="component" value="Unassembled WGS sequence"/>
</dbReference>
<dbReference type="PROSITE" id="PS50330">
    <property type="entry name" value="UIM"/>
    <property type="match status" value="1"/>
</dbReference>
<feature type="region of interest" description="Disordered" evidence="2">
    <location>
        <begin position="1"/>
        <end position="28"/>
    </location>
</feature>
<feature type="coiled-coil region" evidence="1">
    <location>
        <begin position="574"/>
        <end position="608"/>
    </location>
</feature>
<accession>A0AAE0WRD7</accession>
<feature type="region of interest" description="Disordered" evidence="2">
    <location>
        <begin position="800"/>
        <end position="881"/>
    </location>
</feature>